<dbReference type="NCBIfam" id="TIGR03695">
    <property type="entry name" value="menH_SHCHC"/>
    <property type="match status" value="1"/>
</dbReference>
<dbReference type="SUPFAM" id="SSF53474">
    <property type="entry name" value="alpha/beta-Hydrolases"/>
    <property type="match status" value="1"/>
</dbReference>
<dbReference type="EC" id="4.2.99.20" evidence="3"/>
<dbReference type="InterPro" id="IPR000073">
    <property type="entry name" value="AB_hydrolase_1"/>
</dbReference>
<comment type="pathway">
    <text evidence="3">Quinol/quinone metabolism; 1,4-dihydroxy-2-naphthoate biosynthesis; 1,4-dihydroxy-2-naphthoate from chorismate: step 3/7.</text>
</comment>
<evidence type="ECO:0000259" key="4">
    <source>
        <dbReference type="Pfam" id="PF12697"/>
    </source>
</evidence>
<comment type="pathway">
    <text evidence="3">Quinol/quinone metabolism; menaquinone biosynthesis.</text>
</comment>
<sequence length="267" mass="29704">MLYSHFQCAQPGQPVAVFLHGLLGSSDDWQTSLNQLATTNTLTIDLPGHGQSQAVACEGFDHCCQLIQQAVLQHVSPQTPVALVGYSLGARLVMYGVAFERFSRLNLQLLLLEGGNFGLKTDQQREERWRNDKAWAERFEGEPIEQVLNDWYQQPVFSSLNHEQRQILVAKRSANLGVCIANMLCCTSLAKQPNLLTQLQSISIAAHYICGIKDKKFSAMAEQSGLSYSQVANAGHNVHQEQPRAFAHLIFQHLQAISSSSLNQTRE</sequence>
<dbReference type="RefSeq" id="WP_390190766.1">
    <property type="nucleotide sequence ID" value="NZ_JBHMEP010000001.1"/>
</dbReference>
<keyword evidence="6" id="KW-1185">Reference proteome</keyword>
<proteinExistence type="inferred from homology"/>
<evidence type="ECO:0000256" key="3">
    <source>
        <dbReference type="HAMAP-Rule" id="MF_01660"/>
    </source>
</evidence>
<dbReference type="GO" id="GO:0070205">
    <property type="term" value="F:2-succinyl-6-hydroxy-2,4-cyclohexadiene-1-carboxylate synthase activity"/>
    <property type="evidence" value="ECO:0007669"/>
    <property type="project" value="UniProtKB-EC"/>
</dbReference>
<organism evidence="5 6">
    <name type="scientific">Vibrio olivae</name>
    <dbReference type="NCBI Taxonomy" id="1243002"/>
    <lineage>
        <taxon>Bacteria</taxon>
        <taxon>Pseudomonadati</taxon>
        <taxon>Pseudomonadota</taxon>
        <taxon>Gammaproteobacteria</taxon>
        <taxon>Vibrionales</taxon>
        <taxon>Vibrionaceae</taxon>
        <taxon>Vibrio</taxon>
    </lineage>
</organism>
<accession>A0ABV5HKH8</accession>
<reference evidence="5 6" key="1">
    <citation type="submission" date="2024-09" db="EMBL/GenBank/DDBJ databases">
        <authorList>
            <person name="Sun Q."/>
            <person name="Mori K."/>
        </authorList>
    </citation>
    <scope>NUCLEOTIDE SEQUENCE [LARGE SCALE GENOMIC DNA]</scope>
    <source>
        <strain evidence="5 6">CECT 8064</strain>
    </source>
</reference>
<comment type="subunit">
    <text evidence="3">Monomer.</text>
</comment>
<dbReference type="InterPro" id="IPR022485">
    <property type="entry name" value="SHCHC_synthase_MenH"/>
</dbReference>
<dbReference type="HAMAP" id="MF_01660">
    <property type="entry name" value="MenH"/>
    <property type="match status" value="1"/>
</dbReference>
<dbReference type="PANTHER" id="PTHR42916">
    <property type="entry name" value="2-SUCCINYL-5-ENOLPYRUVYL-6-HYDROXY-3-CYCLOHEXENE-1-CARBOXYLATE SYNTHASE"/>
    <property type="match status" value="1"/>
</dbReference>
<comment type="caution">
    <text evidence="5">The sequence shown here is derived from an EMBL/GenBank/DDBJ whole genome shotgun (WGS) entry which is preliminary data.</text>
</comment>
<evidence type="ECO:0000256" key="1">
    <source>
        <dbReference type="ARBA" id="ARBA00022428"/>
    </source>
</evidence>
<feature type="domain" description="AB hydrolase-1" evidence="4">
    <location>
        <begin position="17"/>
        <end position="248"/>
    </location>
</feature>
<keyword evidence="2 3" id="KW-0456">Lyase</keyword>
<evidence type="ECO:0000313" key="6">
    <source>
        <dbReference type="Proteomes" id="UP001589645"/>
    </source>
</evidence>
<dbReference type="Gene3D" id="3.40.50.1820">
    <property type="entry name" value="alpha/beta hydrolase"/>
    <property type="match status" value="1"/>
</dbReference>
<comment type="catalytic activity">
    <reaction evidence="3">
        <text>5-enolpyruvoyl-6-hydroxy-2-succinyl-cyclohex-3-ene-1-carboxylate = (1R,6R)-6-hydroxy-2-succinyl-cyclohexa-2,4-diene-1-carboxylate + pyruvate</text>
        <dbReference type="Rhea" id="RHEA:25597"/>
        <dbReference type="ChEBI" id="CHEBI:15361"/>
        <dbReference type="ChEBI" id="CHEBI:58689"/>
        <dbReference type="ChEBI" id="CHEBI:58818"/>
        <dbReference type="EC" id="4.2.99.20"/>
    </reaction>
</comment>
<keyword evidence="1 3" id="KW-0474">Menaquinone biosynthesis</keyword>
<gene>
    <name evidence="3 5" type="primary">menH</name>
    <name evidence="5" type="ORF">ACFFUV_07115</name>
</gene>
<dbReference type="PANTHER" id="PTHR42916:SF1">
    <property type="entry name" value="PROTEIN PHYLLO, CHLOROPLASTIC"/>
    <property type="match status" value="1"/>
</dbReference>
<dbReference type="Pfam" id="PF12697">
    <property type="entry name" value="Abhydrolase_6"/>
    <property type="match status" value="1"/>
</dbReference>
<dbReference type="NCBIfam" id="NF008340">
    <property type="entry name" value="PRK11126.1"/>
    <property type="match status" value="1"/>
</dbReference>
<dbReference type="Proteomes" id="UP001589645">
    <property type="component" value="Unassembled WGS sequence"/>
</dbReference>
<evidence type="ECO:0000256" key="2">
    <source>
        <dbReference type="ARBA" id="ARBA00023239"/>
    </source>
</evidence>
<protein>
    <recommendedName>
        <fullName evidence="3">Putative 2-succinyl-6-hydroxy-2,4-cyclohexadiene-1-carboxylate synthase</fullName>
        <shortName evidence="3">SHCHC synthase</shortName>
        <ecNumber evidence="3">4.2.99.20</ecNumber>
    </recommendedName>
</protein>
<name>A0ABV5HKH8_9VIBR</name>
<comment type="function">
    <text evidence="3">Catalyzes a proton abstraction reaction that results in 2,5-elimination of pyruvate from 2-succinyl-5-enolpyruvyl-6-hydroxy-3-cyclohexene-1-carboxylate (SEPHCHC) and the formation of 2-succinyl-6-hydroxy-2,4-cyclohexadiene-1-carboxylate (SHCHC).</text>
</comment>
<evidence type="ECO:0000313" key="5">
    <source>
        <dbReference type="EMBL" id="MFB9134746.1"/>
    </source>
</evidence>
<dbReference type="InterPro" id="IPR029058">
    <property type="entry name" value="AB_hydrolase_fold"/>
</dbReference>
<comment type="similarity">
    <text evidence="3">Belongs to the AB hydrolase superfamily. MenH family.</text>
</comment>
<dbReference type="EMBL" id="JBHMEP010000001">
    <property type="protein sequence ID" value="MFB9134746.1"/>
    <property type="molecule type" value="Genomic_DNA"/>
</dbReference>